<dbReference type="Gene3D" id="3.10.20.90">
    <property type="entry name" value="Phosphatidylinositol 3-kinase Catalytic Subunit, Chain A, domain 1"/>
    <property type="match status" value="1"/>
</dbReference>
<gene>
    <name evidence="2" type="ORF">PPROV_000840800</name>
</gene>
<sequence>MASSVKTLRVKIAHGDLRHDANTLTGFVELSVNADGSDTIEDIKKKIAATTSDAITYDQLLLEFGPNETKYGKTFYDDPAHDETALTLGDYSALHWIEKFPHWYLLARLIPPAPPIPGYAAHRAAALGKNEDPDKAIEAAIQKGELLKMEDYPAPWGKAPKQPSLPKIFEPIADPDEDGRVSGPSSFGLGGEGSFIKTAGAMAPDGKRLGYSDITSTPTPMKAGALETPDDNVAGRKQ</sequence>
<dbReference type="Proteomes" id="UP000660262">
    <property type="component" value="Unassembled WGS sequence"/>
</dbReference>
<dbReference type="EMBL" id="BNJQ01000026">
    <property type="protein sequence ID" value="GHP09673.1"/>
    <property type="molecule type" value="Genomic_DNA"/>
</dbReference>
<accession>A0A830HSM2</accession>
<organism evidence="2 3">
    <name type="scientific">Pycnococcus provasolii</name>
    <dbReference type="NCBI Taxonomy" id="41880"/>
    <lineage>
        <taxon>Eukaryota</taxon>
        <taxon>Viridiplantae</taxon>
        <taxon>Chlorophyta</taxon>
        <taxon>Pseudoscourfieldiophyceae</taxon>
        <taxon>Pseudoscourfieldiales</taxon>
        <taxon>Pycnococcaceae</taxon>
        <taxon>Pycnococcus</taxon>
    </lineage>
</organism>
<dbReference type="OrthoDB" id="508087at2759"/>
<dbReference type="AlphaFoldDB" id="A0A830HSM2"/>
<name>A0A830HSM2_9CHLO</name>
<keyword evidence="3" id="KW-1185">Reference proteome</keyword>
<evidence type="ECO:0000313" key="2">
    <source>
        <dbReference type="EMBL" id="GHP09673.1"/>
    </source>
</evidence>
<protein>
    <recommendedName>
        <fullName evidence="4">Ubiquitin-like domain-containing protein</fullName>
    </recommendedName>
</protein>
<evidence type="ECO:0000313" key="3">
    <source>
        <dbReference type="Proteomes" id="UP000660262"/>
    </source>
</evidence>
<evidence type="ECO:0008006" key="4">
    <source>
        <dbReference type="Google" id="ProtNLM"/>
    </source>
</evidence>
<feature type="region of interest" description="Disordered" evidence="1">
    <location>
        <begin position="199"/>
        <end position="238"/>
    </location>
</feature>
<proteinExistence type="predicted"/>
<reference evidence="2" key="1">
    <citation type="submission" date="2020-10" db="EMBL/GenBank/DDBJ databases">
        <title>Unveiling of a novel bifunctional photoreceptor, Dualchrome1, isolated from a cosmopolitan green alga.</title>
        <authorList>
            <person name="Suzuki S."/>
            <person name="Kawachi M."/>
        </authorList>
    </citation>
    <scope>NUCLEOTIDE SEQUENCE</scope>
    <source>
        <strain evidence="2">NIES 2893</strain>
    </source>
</reference>
<evidence type="ECO:0000256" key="1">
    <source>
        <dbReference type="SAM" id="MobiDB-lite"/>
    </source>
</evidence>
<comment type="caution">
    <text evidence="2">The sequence shown here is derived from an EMBL/GenBank/DDBJ whole genome shotgun (WGS) entry which is preliminary data.</text>
</comment>